<dbReference type="GO" id="GO:0043138">
    <property type="term" value="F:3'-5' DNA helicase activity"/>
    <property type="evidence" value="ECO:0007669"/>
    <property type="project" value="TreeGrafter"/>
</dbReference>
<dbReference type="PROSITE" id="PS51198">
    <property type="entry name" value="UVRD_HELICASE_ATP_BIND"/>
    <property type="match status" value="1"/>
</dbReference>
<dbReference type="Gene3D" id="3.40.50.300">
    <property type="entry name" value="P-loop containing nucleotide triphosphate hydrolases"/>
    <property type="match status" value="3"/>
</dbReference>
<reference evidence="7 8" key="1">
    <citation type="submission" date="2018-07" db="EMBL/GenBank/DDBJ databases">
        <title>Desertimonas flava gen. nov. sp. nov.</title>
        <authorList>
            <person name="Liu S."/>
        </authorList>
    </citation>
    <scope>NUCLEOTIDE SEQUENCE [LARGE SCALE GENOMIC DNA]</scope>
    <source>
        <strain evidence="7 8">16Sb5-5</strain>
    </source>
</reference>
<evidence type="ECO:0000256" key="4">
    <source>
        <dbReference type="ARBA" id="ARBA00022840"/>
    </source>
</evidence>
<evidence type="ECO:0000259" key="6">
    <source>
        <dbReference type="PROSITE" id="PS51198"/>
    </source>
</evidence>
<keyword evidence="1 5" id="KW-0547">Nucleotide-binding</keyword>
<dbReference type="PANTHER" id="PTHR11070:SF45">
    <property type="entry name" value="DNA 3'-5' HELICASE"/>
    <property type="match status" value="1"/>
</dbReference>
<evidence type="ECO:0000313" key="8">
    <source>
        <dbReference type="Proteomes" id="UP000252770"/>
    </source>
</evidence>
<dbReference type="InterPro" id="IPR000212">
    <property type="entry name" value="DNA_helicase_UvrD/REP"/>
</dbReference>
<dbReference type="GO" id="GO:0000725">
    <property type="term" value="P:recombinational repair"/>
    <property type="evidence" value="ECO:0007669"/>
    <property type="project" value="TreeGrafter"/>
</dbReference>
<name>A0A367YY70_9ACTN</name>
<comment type="caution">
    <text evidence="7">The sequence shown here is derived from an EMBL/GenBank/DDBJ whole genome shotgun (WGS) entry which is preliminary data.</text>
</comment>
<evidence type="ECO:0000313" key="7">
    <source>
        <dbReference type="EMBL" id="RCK69891.1"/>
    </source>
</evidence>
<sequence>MSPADVFALPARLAAKADPALIATDQQHLAAVAASLDQQVAGLAERLDELRRSPGGKGRAAADRDREIHRLSGRLRLLSRFGVDLCLGRMVGADGAEPVYVGRLGLTDADGRRLLVDWRAPAAEPFFAATHARPMGLVSRRRYRWTQGRITDYWDEVFSPDGLEGHAALDDQSAFIASLGASRSPRMRDVLSTIQADQDAIIRAGSAGALVVDGGPGTGKTVVALHRAAYLLHADPRLAEGRGGVLVVGPHRPYLSYIADVLPNLGEEGVQTCTLRDLVREGATAVAEPDPEVARLKSSVEMVRAVEPAVGLYEEPPTRPLLVETEWVELRVTPADWAEAFTTPDPGTPHNEARDEVWEALVELLLEQVDEDDEEVPLPLLRRALAHDPGLTEAFDRAWILVEAADLVGDLWTVPAYLRRCAPWLGEEDVRRLQRADPQAWTVPDLPLLDAARLRLGDPGASGRRRRREAAAAADRAVMDRVVEDILEADDDPESSLILLRGQDLRDALVDDGAVPEAGPDRLTGPFAHVVVDEAQELTDAEWQMLLRRCPSRSFTVVGDRAQARNGFAESWEERLRRVGFDDVRLAPLGVNYRTPQEVMAEAEPVIRTALPDANVPTSIRSSGVPVRHATPAELGDVLDRWLAEHPEGTGCLIGTDGVEVPARARDRVRALAPDQVKGLEFDLVVLLDPASFGSDVAGTVDRYVAMTRATQQLVVVEPEPV</sequence>
<evidence type="ECO:0000256" key="2">
    <source>
        <dbReference type="ARBA" id="ARBA00022801"/>
    </source>
</evidence>
<feature type="domain" description="UvrD-like helicase ATP-binding" evidence="6">
    <location>
        <begin position="193"/>
        <end position="596"/>
    </location>
</feature>
<evidence type="ECO:0000256" key="3">
    <source>
        <dbReference type="ARBA" id="ARBA00022806"/>
    </source>
</evidence>
<dbReference type="InterPro" id="IPR014016">
    <property type="entry name" value="UvrD-like_ATP-bd"/>
</dbReference>
<proteinExistence type="predicted"/>
<keyword evidence="4 5" id="KW-0067">ATP-binding</keyword>
<dbReference type="GO" id="GO:0003677">
    <property type="term" value="F:DNA binding"/>
    <property type="evidence" value="ECO:0007669"/>
    <property type="project" value="InterPro"/>
</dbReference>
<dbReference type="Proteomes" id="UP000252770">
    <property type="component" value="Unassembled WGS sequence"/>
</dbReference>
<organism evidence="7 8">
    <name type="scientific">Desertihabitans brevis</name>
    <dbReference type="NCBI Taxonomy" id="2268447"/>
    <lineage>
        <taxon>Bacteria</taxon>
        <taxon>Bacillati</taxon>
        <taxon>Actinomycetota</taxon>
        <taxon>Actinomycetes</taxon>
        <taxon>Propionibacteriales</taxon>
        <taxon>Propionibacteriaceae</taxon>
        <taxon>Desertihabitans</taxon>
    </lineage>
</organism>
<gene>
    <name evidence="7" type="ORF">DT076_07615</name>
</gene>
<keyword evidence="8" id="KW-1185">Reference proteome</keyword>
<dbReference type="SUPFAM" id="SSF52540">
    <property type="entry name" value="P-loop containing nucleoside triphosphate hydrolases"/>
    <property type="match status" value="1"/>
</dbReference>
<accession>A0A367YY70</accession>
<dbReference type="AlphaFoldDB" id="A0A367YY70"/>
<dbReference type="GO" id="GO:0005524">
    <property type="term" value="F:ATP binding"/>
    <property type="evidence" value="ECO:0007669"/>
    <property type="project" value="UniProtKB-UniRule"/>
</dbReference>
<dbReference type="PANTHER" id="PTHR11070">
    <property type="entry name" value="UVRD / RECB / PCRA DNA HELICASE FAMILY MEMBER"/>
    <property type="match status" value="1"/>
</dbReference>
<dbReference type="InterPro" id="IPR027417">
    <property type="entry name" value="P-loop_NTPase"/>
</dbReference>
<keyword evidence="3 5" id="KW-0347">Helicase</keyword>
<evidence type="ECO:0000256" key="5">
    <source>
        <dbReference type="PROSITE-ProRule" id="PRU00560"/>
    </source>
</evidence>
<evidence type="ECO:0000256" key="1">
    <source>
        <dbReference type="ARBA" id="ARBA00022741"/>
    </source>
</evidence>
<feature type="binding site" evidence="5">
    <location>
        <begin position="214"/>
        <end position="221"/>
    </location>
    <ligand>
        <name>ATP</name>
        <dbReference type="ChEBI" id="CHEBI:30616"/>
    </ligand>
</feature>
<keyword evidence="2 5" id="KW-0378">Hydrolase</keyword>
<protein>
    <submittedName>
        <fullName evidence="7">AAA family ATPase</fullName>
    </submittedName>
</protein>
<dbReference type="GO" id="GO:0016787">
    <property type="term" value="F:hydrolase activity"/>
    <property type="evidence" value="ECO:0007669"/>
    <property type="project" value="UniProtKB-UniRule"/>
</dbReference>
<dbReference type="NCBIfam" id="NF041254">
    <property type="entry name" value="motor_HelR"/>
    <property type="match status" value="1"/>
</dbReference>
<dbReference type="EMBL" id="QOUI01000004">
    <property type="protein sequence ID" value="RCK69891.1"/>
    <property type="molecule type" value="Genomic_DNA"/>
</dbReference>
<dbReference type="RefSeq" id="WP_114126077.1">
    <property type="nucleotide sequence ID" value="NZ_QOUI01000004.1"/>
</dbReference>
<dbReference type="GO" id="GO:0005829">
    <property type="term" value="C:cytosol"/>
    <property type="evidence" value="ECO:0007669"/>
    <property type="project" value="TreeGrafter"/>
</dbReference>